<proteinExistence type="predicted"/>
<keyword evidence="2" id="KW-1133">Transmembrane helix</keyword>
<accession>A0A061BE11</accession>
<feature type="transmembrane region" description="Helical" evidence="2">
    <location>
        <begin position="247"/>
        <end position="266"/>
    </location>
</feature>
<evidence type="ECO:0000259" key="3">
    <source>
        <dbReference type="Pfam" id="PF20152"/>
    </source>
</evidence>
<protein>
    <submittedName>
        <fullName evidence="4">RHTO0S16e02982g1_1</fullName>
    </submittedName>
</protein>
<feature type="region of interest" description="Disordered" evidence="1">
    <location>
        <begin position="281"/>
        <end position="313"/>
    </location>
</feature>
<dbReference type="PANTHER" id="PTHR40465">
    <property type="entry name" value="CHROMOSOME 1, WHOLE GENOME SHOTGUN SEQUENCE"/>
    <property type="match status" value="1"/>
</dbReference>
<dbReference type="EMBL" id="LK052951">
    <property type="protein sequence ID" value="CDR48181.1"/>
    <property type="molecule type" value="Genomic_DNA"/>
</dbReference>
<feature type="transmembrane region" description="Helical" evidence="2">
    <location>
        <begin position="7"/>
        <end position="26"/>
    </location>
</feature>
<feature type="region of interest" description="Disordered" evidence="1">
    <location>
        <begin position="363"/>
        <end position="405"/>
    </location>
</feature>
<name>A0A061BE11_RHOTO</name>
<evidence type="ECO:0000256" key="1">
    <source>
        <dbReference type="SAM" id="MobiDB-lite"/>
    </source>
</evidence>
<dbReference type="InterPro" id="IPR045339">
    <property type="entry name" value="DUF6534"/>
</dbReference>
<feature type="transmembrane region" description="Helical" evidence="2">
    <location>
        <begin position="219"/>
        <end position="241"/>
    </location>
</feature>
<sequence>MSSAEAALGPFYLGTLFQLFLFGIHWQQVFDYYRLFPTDRLAIKAAVAAVFVVGSFHISCSIYTVWFYAIAGYGQPSYIADCVWSFAHAQPSPNRHRRCDRTASLRLASIPRLEAVDLPISVNLPPHARSIRPRSLHHLRRRHHPSLVGSAPATRLGGRQLPLLDGSGRHPHHIRIEYAGYGSSSPATETELDLPLPPAYYLRQVKSDFGRTNSIIGRIIRLTVANNAITAVTAVCSGSLFVADNQAAYHVFFSLTIIHSYAISFLSSLKSRKTIASEIARGSDPTKDYVSPPPKAALSGPVNSPPGSGPESYELRNKMRFPRTRSLDSLDSAKLAPAEELVANNGGVPIKIRVATEIVSEKGTDSWEPQYFNPTSSALSSQYEPEIVSPTPPFTTSDRSAEHRV</sequence>
<dbReference type="Pfam" id="PF20152">
    <property type="entry name" value="DUF6534"/>
    <property type="match status" value="1"/>
</dbReference>
<gene>
    <name evidence="4" type="ORF">RHTO0S_16e02982g</name>
</gene>
<evidence type="ECO:0000256" key="2">
    <source>
        <dbReference type="SAM" id="Phobius"/>
    </source>
</evidence>
<feature type="compositionally biased region" description="Polar residues" evidence="1">
    <location>
        <begin position="372"/>
        <end position="383"/>
    </location>
</feature>
<dbReference type="OrthoDB" id="2562493at2759"/>
<keyword evidence="2" id="KW-0812">Transmembrane</keyword>
<evidence type="ECO:0000313" key="4">
    <source>
        <dbReference type="EMBL" id="CDR48181.1"/>
    </source>
</evidence>
<dbReference type="AlphaFoldDB" id="A0A061BE11"/>
<feature type="domain" description="DUF6534" evidence="3">
    <location>
        <begin position="200"/>
        <end position="273"/>
    </location>
</feature>
<organism evidence="4">
    <name type="scientific">Rhodotorula toruloides</name>
    <name type="common">Yeast</name>
    <name type="synonym">Rhodosporidium toruloides</name>
    <dbReference type="NCBI Taxonomy" id="5286"/>
    <lineage>
        <taxon>Eukaryota</taxon>
        <taxon>Fungi</taxon>
        <taxon>Dikarya</taxon>
        <taxon>Basidiomycota</taxon>
        <taxon>Pucciniomycotina</taxon>
        <taxon>Microbotryomycetes</taxon>
        <taxon>Sporidiobolales</taxon>
        <taxon>Sporidiobolaceae</taxon>
        <taxon>Rhodotorula</taxon>
    </lineage>
</organism>
<dbReference type="PANTHER" id="PTHR40465:SF1">
    <property type="entry name" value="DUF6534 DOMAIN-CONTAINING PROTEIN"/>
    <property type="match status" value="1"/>
</dbReference>
<feature type="transmembrane region" description="Helical" evidence="2">
    <location>
        <begin position="46"/>
        <end position="69"/>
    </location>
</feature>
<reference evidence="4" key="1">
    <citation type="journal article" date="2014" name="Genome Announc.">
        <title>Draft genome sequence of Rhodosporidium toruloides CECT1137, an oleaginous yeast of biotechnological interest.</title>
        <authorList>
            <person name="Morin N."/>
            <person name="Calcas X."/>
            <person name="Devillers H."/>
            <person name="Durrens P."/>
            <person name="Sherman D.J."/>
            <person name="Nicaud J.-M."/>
            <person name="Neuveglise C."/>
        </authorList>
    </citation>
    <scope>NUCLEOTIDE SEQUENCE</scope>
    <source>
        <strain evidence="4">CECT1137</strain>
    </source>
</reference>
<keyword evidence="2" id="KW-0472">Membrane</keyword>